<gene>
    <name evidence="4" type="ORF">COW91_01730</name>
</gene>
<dbReference type="AlphaFoldDB" id="A0A2H0CGF1"/>
<dbReference type="Pfam" id="PF01551">
    <property type="entry name" value="Peptidase_M23"/>
    <property type="match status" value="1"/>
</dbReference>
<sequence>MKHYQDYKKQFKLFIFILLGIFMVFPIVFSYAQTVGELNDKIDQKNTDISKLEEEIKQYQAQINDLGKQKASLSVSIKQLDLTRKKLATDISISTAKIDKTTLKIKELSLEIGSKEDIIMNNINALSLDIKNINELEQNDVVAMMLSENDFTLIWNDIDNMATISRKIIEKTNELRQVKTNLEDTRTETTDAKNELIALKSKLTDQKKIVDQNTKEKNKLLSQTKNSESSYQKLLKDRLLKKEAFEAELEAYESQLKFILDPSSLPGKGILSWPLDDVYVTQLFGVTKYSKRLYASGSHSGVDFRASVGTPVKAVADGVVLGTGDTDKACPYASFGKFIFIKHNNGLSTTYGHLSLIKVSEGNNVKRGDIIGYSGNTGHTTGPHLHLTVYASEAARMETRPSKACEGRFYTMPIAPTNAYLDPMYYLPPYN</sequence>
<dbReference type="SUPFAM" id="SSF51261">
    <property type="entry name" value="Duplicated hybrid motif"/>
    <property type="match status" value="1"/>
</dbReference>
<reference evidence="4 5" key="1">
    <citation type="submission" date="2017-09" db="EMBL/GenBank/DDBJ databases">
        <title>Depth-based differentiation of microbial function through sediment-hosted aquifers and enrichment of novel symbionts in the deep terrestrial subsurface.</title>
        <authorList>
            <person name="Probst A.J."/>
            <person name="Ladd B."/>
            <person name="Jarett J.K."/>
            <person name="Geller-Mcgrath D.E."/>
            <person name="Sieber C.M."/>
            <person name="Emerson J.B."/>
            <person name="Anantharaman K."/>
            <person name="Thomas B.C."/>
            <person name="Malmstrom R."/>
            <person name="Stieglmeier M."/>
            <person name="Klingl A."/>
            <person name="Woyke T."/>
            <person name="Ryan C.M."/>
            <person name="Banfield J.F."/>
        </authorList>
    </citation>
    <scope>NUCLEOTIDE SEQUENCE [LARGE SCALE GENOMIC DNA]</scope>
    <source>
        <strain evidence="4">CG22_combo_CG10-13_8_21_14_all_32_8</strain>
    </source>
</reference>
<feature type="coiled-coil region" evidence="1">
    <location>
        <begin position="168"/>
        <end position="202"/>
    </location>
</feature>
<dbReference type="GO" id="GO:0004222">
    <property type="term" value="F:metalloendopeptidase activity"/>
    <property type="evidence" value="ECO:0007669"/>
    <property type="project" value="TreeGrafter"/>
</dbReference>
<accession>A0A2H0CGF1</accession>
<dbReference type="EMBL" id="PCTI01000025">
    <property type="protein sequence ID" value="PIP68987.1"/>
    <property type="molecule type" value="Genomic_DNA"/>
</dbReference>
<feature type="coiled-coil region" evidence="1">
    <location>
        <begin position="35"/>
        <end position="69"/>
    </location>
</feature>
<dbReference type="CDD" id="cd12797">
    <property type="entry name" value="M23_peptidase"/>
    <property type="match status" value="1"/>
</dbReference>
<dbReference type="PANTHER" id="PTHR21666">
    <property type="entry name" value="PEPTIDASE-RELATED"/>
    <property type="match status" value="1"/>
</dbReference>
<dbReference type="Gene3D" id="6.10.250.3150">
    <property type="match status" value="1"/>
</dbReference>
<proteinExistence type="predicted"/>
<feature type="domain" description="M23ase beta-sheet core" evidence="3">
    <location>
        <begin position="298"/>
        <end position="392"/>
    </location>
</feature>
<feature type="transmembrane region" description="Helical" evidence="2">
    <location>
        <begin position="12"/>
        <end position="32"/>
    </location>
</feature>
<dbReference type="InterPro" id="IPR050570">
    <property type="entry name" value="Cell_wall_metabolism_enzyme"/>
</dbReference>
<name>A0A2H0CGF1_9BACT</name>
<evidence type="ECO:0000259" key="3">
    <source>
        <dbReference type="Pfam" id="PF01551"/>
    </source>
</evidence>
<keyword evidence="2" id="KW-0812">Transmembrane</keyword>
<evidence type="ECO:0000256" key="2">
    <source>
        <dbReference type="SAM" id="Phobius"/>
    </source>
</evidence>
<dbReference type="InterPro" id="IPR011055">
    <property type="entry name" value="Dup_hybrid_motif"/>
</dbReference>
<dbReference type="Gene3D" id="2.70.70.10">
    <property type="entry name" value="Glucose Permease (Domain IIA)"/>
    <property type="match status" value="1"/>
</dbReference>
<dbReference type="Proteomes" id="UP000229176">
    <property type="component" value="Unassembled WGS sequence"/>
</dbReference>
<dbReference type="InterPro" id="IPR016047">
    <property type="entry name" value="M23ase_b-sheet_dom"/>
</dbReference>
<keyword evidence="1" id="KW-0175">Coiled coil</keyword>
<evidence type="ECO:0000313" key="5">
    <source>
        <dbReference type="Proteomes" id="UP000229176"/>
    </source>
</evidence>
<keyword evidence="2" id="KW-1133">Transmembrane helix</keyword>
<comment type="caution">
    <text evidence="4">The sequence shown here is derived from an EMBL/GenBank/DDBJ whole genome shotgun (WGS) entry which is preliminary data.</text>
</comment>
<keyword evidence="2" id="KW-0472">Membrane</keyword>
<evidence type="ECO:0000256" key="1">
    <source>
        <dbReference type="SAM" id="Coils"/>
    </source>
</evidence>
<evidence type="ECO:0000313" key="4">
    <source>
        <dbReference type="EMBL" id="PIP68987.1"/>
    </source>
</evidence>
<protein>
    <recommendedName>
        <fullName evidence="3">M23ase beta-sheet core domain-containing protein</fullName>
    </recommendedName>
</protein>
<dbReference type="PANTHER" id="PTHR21666:SF270">
    <property type="entry name" value="MUREIN HYDROLASE ACTIVATOR ENVC"/>
    <property type="match status" value="1"/>
</dbReference>
<organism evidence="4 5">
    <name type="scientific">Candidatus Nomurabacteria bacterium CG22_combo_CG10-13_8_21_14_all_32_8</name>
    <dbReference type="NCBI Taxonomy" id="1974732"/>
    <lineage>
        <taxon>Bacteria</taxon>
        <taxon>Candidatus Nomuraibacteriota</taxon>
    </lineage>
</organism>